<evidence type="ECO:0000313" key="9">
    <source>
        <dbReference type="Proteomes" id="UP001607302"/>
    </source>
</evidence>
<evidence type="ECO:0000256" key="6">
    <source>
        <dbReference type="ARBA" id="ARBA00023306"/>
    </source>
</evidence>
<comment type="subcellular location">
    <subcellularLocation>
        <location evidence="1">Endoplasmic reticulum</location>
    </subcellularLocation>
</comment>
<dbReference type="FunFam" id="1.25.40.20:FF:000072">
    <property type="entry name" value="Ankyrin repeat and LEM domain containing 2"/>
    <property type="match status" value="1"/>
</dbReference>
<proteinExistence type="inferred from homology"/>
<name>A0ABD1ZWZ1_VESSQ</name>
<keyword evidence="4" id="KW-0256">Endoplasmic reticulum</keyword>
<dbReference type="PANTHER" id="PTHR12349">
    <property type="entry name" value="ANKYRIN REPEAT AND LEM DOMAIN-CONTAINING PROTEIN 2"/>
    <property type="match status" value="1"/>
</dbReference>
<dbReference type="SUPFAM" id="SSF48403">
    <property type="entry name" value="Ankyrin repeat"/>
    <property type="match status" value="1"/>
</dbReference>
<dbReference type="Gene3D" id="1.25.40.20">
    <property type="entry name" value="Ankyrin repeat-containing domain"/>
    <property type="match status" value="1"/>
</dbReference>
<gene>
    <name evidence="8" type="ORF">V1478_017482</name>
</gene>
<keyword evidence="6" id="KW-0131">Cell cycle</keyword>
<dbReference type="GO" id="GO:0031468">
    <property type="term" value="P:nuclear membrane reassembly"/>
    <property type="evidence" value="ECO:0007669"/>
    <property type="project" value="UniProtKB-ARBA"/>
</dbReference>
<dbReference type="GO" id="GO:0007399">
    <property type="term" value="P:nervous system development"/>
    <property type="evidence" value="ECO:0007669"/>
    <property type="project" value="UniProtKB-ARBA"/>
</dbReference>
<dbReference type="EMBL" id="JAUDFV010000164">
    <property type="protein sequence ID" value="KAL2712891.1"/>
    <property type="molecule type" value="Genomic_DNA"/>
</dbReference>
<dbReference type="AlphaFoldDB" id="A0ABD1ZWZ1"/>
<organism evidence="8 9">
    <name type="scientific">Vespula squamosa</name>
    <name type="common">Southern yellow jacket</name>
    <name type="synonym">Wasp</name>
    <dbReference type="NCBI Taxonomy" id="30214"/>
    <lineage>
        <taxon>Eukaryota</taxon>
        <taxon>Metazoa</taxon>
        <taxon>Ecdysozoa</taxon>
        <taxon>Arthropoda</taxon>
        <taxon>Hexapoda</taxon>
        <taxon>Insecta</taxon>
        <taxon>Pterygota</taxon>
        <taxon>Neoptera</taxon>
        <taxon>Endopterygota</taxon>
        <taxon>Hymenoptera</taxon>
        <taxon>Apocrita</taxon>
        <taxon>Aculeata</taxon>
        <taxon>Vespoidea</taxon>
        <taxon>Vespidae</taxon>
        <taxon>Vespinae</taxon>
        <taxon>Vespula</taxon>
    </lineage>
</organism>
<evidence type="ECO:0000256" key="2">
    <source>
        <dbReference type="ARBA" id="ARBA00007597"/>
    </source>
</evidence>
<reference evidence="8 9" key="1">
    <citation type="journal article" date="2024" name="Ann. Entomol. Soc. Am.">
        <title>Genomic analyses of the southern and eastern yellowjacket wasps (Hymenoptera: Vespidae) reveal evolutionary signatures of social life.</title>
        <authorList>
            <person name="Catto M.A."/>
            <person name="Caine P.B."/>
            <person name="Orr S.E."/>
            <person name="Hunt B.G."/>
            <person name="Goodisman M.A.D."/>
        </authorList>
    </citation>
    <scope>NUCLEOTIDE SEQUENCE [LARGE SCALE GENOMIC DNA]</scope>
    <source>
        <strain evidence="8">233</strain>
        <tissue evidence="8">Head and thorax</tissue>
    </source>
</reference>
<keyword evidence="9" id="KW-1185">Reference proteome</keyword>
<dbReference type="SMART" id="SM00248">
    <property type="entry name" value="ANK"/>
    <property type="match status" value="2"/>
</dbReference>
<comment type="caution">
    <text evidence="8">The sequence shown here is derived from an EMBL/GenBank/DDBJ whole genome shotgun (WGS) entry which is preliminary data.</text>
</comment>
<evidence type="ECO:0000313" key="8">
    <source>
        <dbReference type="EMBL" id="KAL2712891.1"/>
    </source>
</evidence>
<evidence type="ECO:0000256" key="5">
    <source>
        <dbReference type="ARBA" id="ARBA00023043"/>
    </source>
</evidence>
<accession>A0ABD1ZWZ1</accession>
<dbReference type="GO" id="GO:0005783">
    <property type="term" value="C:endoplasmic reticulum"/>
    <property type="evidence" value="ECO:0007669"/>
    <property type="project" value="UniProtKB-SubCell"/>
</dbReference>
<evidence type="ECO:0000256" key="4">
    <source>
        <dbReference type="ARBA" id="ARBA00022824"/>
    </source>
</evidence>
<dbReference type="Proteomes" id="UP001607302">
    <property type="component" value="Unassembled WGS sequence"/>
</dbReference>
<keyword evidence="3" id="KW-0132">Cell division</keyword>
<dbReference type="GO" id="GO:0051301">
    <property type="term" value="P:cell division"/>
    <property type="evidence" value="ECO:0007669"/>
    <property type="project" value="UniProtKB-KW"/>
</dbReference>
<feature type="domain" description="ANKLE2 third alpha/beta" evidence="7">
    <location>
        <begin position="275"/>
        <end position="391"/>
    </location>
</feature>
<dbReference type="InterPro" id="IPR036770">
    <property type="entry name" value="Ankyrin_rpt-contain_sf"/>
</dbReference>
<dbReference type="InterPro" id="IPR056237">
    <property type="entry name" value="ANKLE2_3rd"/>
</dbReference>
<dbReference type="Pfam" id="PF24567">
    <property type="entry name" value="ANKLE2_3rd"/>
    <property type="match status" value="1"/>
</dbReference>
<dbReference type="InterPro" id="IPR002110">
    <property type="entry name" value="Ankyrin_rpt"/>
</dbReference>
<dbReference type="PANTHER" id="PTHR12349:SF4">
    <property type="entry name" value="ANKYRIN REPEAT AND LEM DOMAIN-CONTAINING PROTEIN 2"/>
    <property type="match status" value="1"/>
</dbReference>
<sequence>MDNEHLKNYNLTNGTGFHAVYIPHENNELLDNNTKNNLHIYTNKAEALRVIKEHKTGRLKTFKTYTDAEEYATTGHEQIYNCVNNSFNVGVPVIEEKSSNFKGPKTQDLICFKKLIESGDLDAVKDTIWGNPRYLISSGDTPAILQEGCRYNALHIAAKAGWADICELILNTVGDPEFMQLFYGEEGNKSYVDRADVMLDLYLNTPDKGLNETPLHFAVKFGFRDVVKVFVSYSQCIKTLTNKFGQAPIDMICKRKCQGNELLIKEIHMLLEEQYYVPVLRADDKTMQPTIGEPFSPTSPLNFNNDPISPRVKVRAFAGPMTKSQAVEFRKKWKTPPRRCITPIKKDIQEINILNSSNENLTLRLQDTEKGLERIGRLNLAEEYQVSWKEYWHFLNDFADFHCVDGLAKLEKYLEQRFVKQSHYCDKKATTNKSNIDSKPEFVDELDKLCLKLQSISLFNKSDENDNDGNVMNLSGITNLSDDSQNKLNIENNDEFFTPPSTPPLINSDSEDDMYTAEEGCTLFIEDDIPTRIDYAVYNAVSPSIDPDIYPNIYRWRHEMQLIMKRDRHSFNVVNTIRRKLLMSP</sequence>
<keyword evidence="5" id="KW-0040">ANK repeat</keyword>
<protein>
    <submittedName>
        <fullName evidence="8">Ankyrin repeat and LEM domain-containing protein 2 isoform X1</fullName>
    </submittedName>
</protein>
<evidence type="ECO:0000256" key="1">
    <source>
        <dbReference type="ARBA" id="ARBA00004240"/>
    </source>
</evidence>
<evidence type="ECO:0000259" key="7">
    <source>
        <dbReference type="Pfam" id="PF24567"/>
    </source>
</evidence>
<evidence type="ECO:0000256" key="3">
    <source>
        <dbReference type="ARBA" id="ARBA00022618"/>
    </source>
</evidence>
<comment type="similarity">
    <text evidence="2">Belongs to the ANKLE2 family.</text>
</comment>